<dbReference type="EMBL" id="FOGS01000002">
    <property type="protein sequence ID" value="SER75284.1"/>
    <property type="molecule type" value="Genomic_DNA"/>
</dbReference>
<accession>A0A1H9RRS2</accession>
<gene>
    <name evidence="2" type="ORF">SAMN04487958_102529</name>
</gene>
<keyword evidence="3" id="KW-1185">Reference proteome</keyword>
<feature type="transmembrane region" description="Helical" evidence="1">
    <location>
        <begin position="89"/>
        <end position="107"/>
    </location>
</feature>
<protein>
    <submittedName>
        <fullName evidence="2">EpsG family protein</fullName>
    </submittedName>
</protein>
<dbReference type="AlphaFoldDB" id="A0A1H9RRS2"/>
<reference evidence="3" key="1">
    <citation type="submission" date="2016-10" db="EMBL/GenBank/DDBJ databases">
        <authorList>
            <person name="Varghese N."/>
            <person name="Submissions S."/>
        </authorList>
    </citation>
    <scope>NUCLEOTIDE SEQUENCE [LARGE SCALE GENOMIC DNA]</scope>
    <source>
        <strain evidence="3">CGMCC 1.6495</strain>
    </source>
</reference>
<feature type="transmembrane region" description="Helical" evidence="1">
    <location>
        <begin position="279"/>
        <end position="298"/>
    </location>
</feature>
<sequence>MLYWVFYTSYLFFAFSSLLVASKKIRFAVYIIFFFAFLFFIGLRFESVDYGGYYQIWQRVGFDVFSFPFYTAGGGTTGNEFLFATSVSFFKYYGLSFEFFLFFISFVSLSIKFYFFKKLSPYFLLCLLLYFSLGFFKDLGQIRNSLAAAILLFGLSPLYKRSFFRYFLVITCASAVQIFAVIALPFYWLYPILKIKYLPYFLLVFSFLVSLIGGFGEFFLFAVDTLFIPEEIKDKVKGYYYSDRNQLLYYHPLNLSFFIFSLIFLYFRSFFEKLDERLFSLLGYHFFSVFLYFLMFDFSPVAGRVFELLSFNSVIVLLACLTSLFKGLERVFYILFLLIYSTLLFYSVVGSAASYKNILFSFGGLV</sequence>
<dbReference type="RefSeq" id="WP_092825940.1">
    <property type="nucleotide sequence ID" value="NZ_FOGS01000002.1"/>
</dbReference>
<keyword evidence="1" id="KW-0472">Membrane</keyword>
<proteinExistence type="predicted"/>
<dbReference type="Proteomes" id="UP000198505">
    <property type="component" value="Unassembled WGS sequence"/>
</dbReference>
<dbReference type="InterPro" id="IPR049458">
    <property type="entry name" value="EpsG-like"/>
</dbReference>
<evidence type="ECO:0000313" key="2">
    <source>
        <dbReference type="EMBL" id="SER75284.1"/>
    </source>
</evidence>
<feature type="transmembrane region" description="Helical" evidence="1">
    <location>
        <begin position="27"/>
        <end position="45"/>
    </location>
</feature>
<evidence type="ECO:0000256" key="1">
    <source>
        <dbReference type="SAM" id="Phobius"/>
    </source>
</evidence>
<feature type="transmembrane region" description="Helical" evidence="1">
    <location>
        <begin position="331"/>
        <end position="349"/>
    </location>
</feature>
<evidence type="ECO:0000313" key="3">
    <source>
        <dbReference type="Proteomes" id="UP000198505"/>
    </source>
</evidence>
<organism evidence="2 3">
    <name type="scientific">Vreelandella subterranea</name>
    <dbReference type="NCBI Taxonomy" id="416874"/>
    <lineage>
        <taxon>Bacteria</taxon>
        <taxon>Pseudomonadati</taxon>
        <taxon>Pseudomonadota</taxon>
        <taxon>Gammaproteobacteria</taxon>
        <taxon>Oceanospirillales</taxon>
        <taxon>Halomonadaceae</taxon>
        <taxon>Vreelandella</taxon>
    </lineage>
</organism>
<feature type="transmembrane region" description="Helical" evidence="1">
    <location>
        <begin position="305"/>
        <end position="325"/>
    </location>
</feature>
<dbReference type="Pfam" id="PF14897">
    <property type="entry name" value="EpsG"/>
    <property type="match status" value="1"/>
</dbReference>
<feature type="transmembrane region" description="Helical" evidence="1">
    <location>
        <begin position="166"/>
        <end position="188"/>
    </location>
</feature>
<keyword evidence="1" id="KW-0812">Transmembrane</keyword>
<name>A0A1H9RRS2_9GAMM</name>
<dbReference type="STRING" id="416874.SAMN04487958_102529"/>
<feature type="transmembrane region" description="Helical" evidence="1">
    <location>
        <begin position="200"/>
        <end position="227"/>
    </location>
</feature>
<feature type="transmembrane region" description="Helical" evidence="1">
    <location>
        <begin position="119"/>
        <end position="136"/>
    </location>
</feature>
<feature type="transmembrane region" description="Helical" evidence="1">
    <location>
        <begin position="247"/>
        <end position="267"/>
    </location>
</feature>
<keyword evidence="1" id="KW-1133">Transmembrane helix</keyword>
<feature type="transmembrane region" description="Helical" evidence="1">
    <location>
        <begin position="6"/>
        <end position="22"/>
    </location>
</feature>